<sequence length="168" mass="19102">MTTPLTPGILEGKRENPDTSDGLGDTFTRSHLSTVLMMRHQFCAELHELIKDAHLNSDFSELDTCELLHKQRISWCCHFKVARGLLQEIDEDAAMTSLVHGEEELDIWIPQNANEYTDIITHVQSLHIPLTRPRLPPHIIMHDLGGFQNTPTLKSRLDRIFPTDGSNI</sequence>
<evidence type="ECO:0000313" key="3">
    <source>
        <dbReference type="Proteomes" id="UP000017559"/>
    </source>
</evidence>
<accession>V2YF96</accession>
<dbReference type="AlphaFoldDB" id="V2YF96"/>
<name>V2YF96_MONRO</name>
<dbReference type="EMBL" id="AWSO01000454">
    <property type="protein sequence ID" value="ESK90359.1"/>
    <property type="molecule type" value="Genomic_DNA"/>
</dbReference>
<evidence type="ECO:0000256" key="1">
    <source>
        <dbReference type="SAM" id="MobiDB-lite"/>
    </source>
</evidence>
<dbReference type="Proteomes" id="UP000017559">
    <property type="component" value="Unassembled WGS sequence"/>
</dbReference>
<organism evidence="2 3">
    <name type="scientific">Moniliophthora roreri (strain MCA 2997)</name>
    <name type="common">Cocoa frosty pod rot fungus</name>
    <name type="synonym">Crinipellis roreri</name>
    <dbReference type="NCBI Taxonomy" id="1381753"/>
    <lineage>
        <taxon>Eukaryota</taxon>
        <taxon>Fungi</taxon>
        <taxon>Dikarya</taxon>
        <taxon>Basidiomycota</taxon>
        <taxon>Agaricomycotina</taxon>
        <taxon>Agaricomycetes</taxon>
        <taxon>Agaricomycetidae</taxon>
        <taxon>Agaricales</taxon>
        <taxon>Marasmiineae</taxon>
        <taxon>Marasmiaceae</taxon>
        <taxon>Moniliophthora</taxon>
    </lineage>
</organism>
<reference evidence="2 3" key="1">
    <citation type="journal article" date="2014" name="BMC Genomics">
        <title>Genome and secretome analysis of the hemibiotrophic fungal pathogen, Moniliophthora roreri, which causes frosty pod rot disease of cacao: mechanisms of the biotrophic and necrotrophic phases.</title>
        <authorList>
            <person name="Meinhardt L.W."/>
            <person name="Costa G.G.L."/>
            <person name="Thomazella D.P.T."/>
            <person name="Teixeira P.J.P.L."/>
            <person name="Carazzolle M.F."/>
            <person name="Schuster S.C."/>
            <person name="Carlson J.E."/>
            <person name="Guiltinan M.J."/>
            <person name="Mieczkowski P."/>
            <person name="Farmer A."/>
            <person name="Ramaraj T."/>
            <person name="Crozier J."/>
            <person name="Davis R.E."/>
            <person name="Shao J."/>
            <person name="Melnick R.L."/>
            <person name="Pereira G.A.G."/>
            <person name="Bailey B.A."/>
        </authorList>
    </citation>
    <scope>NUCLEOTIDE SEQUENCE [LARGE SCALE GENOMIC DNA]</scope>
    <source>
        <strain evidence="2 3">MCA 2997</strain>
    </source>
</reference>
<dbReference type="KEGG" id="mrr:Moror_13732"/>
<dbReference type="OrthoDB" id="2393824at2759"/>
<gene>
    <name evidence="2" type="ORF">Moror_13732</name>
</gene>
<protein>
    <submittedName>
        <fullName evidence="2">Uncharacterized protein</fullName>
    </submittedName>
</protein>
<feature type="region of interest" description="Disordered" evidence="1">
    <location>
        <begin position="1"/>
        <end position="25"/>
    </location>
</feature>
<evidence type="ECO:0000313" key="2">
    <source>
        <dbReference type="EMBL" id="ESK90359.1"/>
    </source>
</evidence>
<dbReference type="HOGENOM" id="CLU_1586911_0_0_1"/>
<proteinExistence type="predicted"/>
<comment type="caution">
    <text evidence="2">The sequence shown here is derived from an EMBL/GenBank/DDBJ whole genome shotgun (WGS) entry which is preliminary data.</text>
</comment>
<keyword evidence="3" id="KW-1185">Reference proteome</keyword>